<proteinExistence type="predicted"/>
<evidence type="ECO:0000313" key="2">
    <source>
        <dbReference type="Proteomes" id="UP000199492"/>
    </source>
</evidence>
<dbReference type="OrthoDB" id="1071350at2"/>
<gene>
    <name evidence="1" type="ORF">SAMN04489796_101201</name>
</gene>
<protein>
    <recommendedName>
        <fullName evidence="3">3-oxoacyl-ACP synthase</fullName>
    </recommendedName>
</protein>
<dbReference type="RefSeq" id="WP_092465724.1">
    <property type="nucleotide sequence ID" value="NZ_FNCZ01000001.1"/>
</dbReference>
<accession>A0A1G7VZC1</accession>
<sequence length="207" mass="23848">MKKQLKIIAYCRIKNNAISLNGKSIITKDKDLSFSDFAKQIYKEKQLAYPKFFKMDNLCKLAFLTSEFLFEAAKLDSEIIKNTGIVLSNKASSLDTDRKHQDTINDKDNYFPSPAVFVYTLANIMIGEISIRHQIKGENAFFVSEKFNETLIEHYASSLIINRKSSHILCGWVDVDNNNYDAFMYLVAEEGSYNYSKEIIKNIYTQN</sequence>
<keyword evidence="2" id="KW-1185">Reference proteome</keyword>
<organism evidence="1 2">
    <name type="scientific">Winogradskyella thalassocola</name>
    <dbReference type="NCBI Taxonomy" id="262004"/>
    <lineage>
        <taxon>Bacteria</taxon>
        <taxon>Pseudomonadati</taxon>
        <taxon>Bacteroidota</taxon>
        <taxon>Flavobacteriia</taxon>
        <taxon>Flavobacteriales</taxon>
        <taxon>Flavobacteriaceae</taxon>
        <taxon>Winogradskyella</taxon>
    </lineage>
</organism>
<dbReference type="GO" id="GO:0016746">
    <property type="term" value="F:acyltransferase activity"/>
    <property type="evidence" value="ECO:0007669"/>
    <property type="project" value="InterPro"/>
</dbReference>
<name>A0A1G7VZC1_9FLAO</name>
<dbReference type="AlphaFoldDB" id="A0A1G7VZC1"/>
<evidence type="ECO:0000313" key="1">
    <source>
        <dbReference type="EMBL" id="SDG65053.1"/>
    </source>
</evidence>
<reference evidence="2" key="1">
    <citation type="submission" date="2016-10" db="EMBL/GenBank/DDBJ databases">
        <authorList>
            <person name="Varghese N."/>
            <person name="Submissions S."/>
        </authorList>
    </citation>
    <scope>NUCLEOTIDE SEQUENCE [LARGE SCALE GENOMIC DNA]</scope>
    <source>
        <strain evidence="2">DSM 15363</strain>
    </source>
</reference>
<evidence type="ECO:0008006" key="3">
    <source>
        <dbReference type="Google" id="ProtNLM"/>
    </source>
</evidence>
<dbReference type="SUPFAM" id="SSF53901">
    <property type="entry name" value="Thiolase-like"/>
    <property type="match status" value="1"/>
</dbReference>
<dbReference type="InterPro" id="IPR016039">
    <property type="entry name" value="Thiolase-like"/>
</dbReference>
<dbReference type="STRING" id="262004.SAMN04489796_101201"/>
<dbReference type="Proteomes" id="UP000199492">
    <property type="component" value="Unassembled WGS sequence"/>
</dbReference>
<dbReference type="Gene3D" id="3.40.47.10">
    <property type="match status" value="1"/>
</dbReference>
<dbReference type="EMBL" id="FNCZ01000001">
    <property type="protein sequence ID" value="SDG65053.1"/>
    <property type="molecule type" value="Genomic_DNA"/>
</dbReference>